<dbReference type="Gene3D" id="1.20.1420.20">
    <property type="entry name" value="M75 peptidase, HXXE motif"/>
    <property type="match status" value="1"/>
</dbReference>
<dbReference type="PANTHER" id="PTHR39192:SF1">
    <property type="entry name" value="IRON UPTAKE SYSTEM COMPONENT EFEO"/>
    <property type="match status" value="1"/>
</dbReference>
<dbReference type="InterPro" id="IPR034981">
    <property type="entry name" value="Imelysin-like_EfeO/Algp7"/>
</dbReference>
<evidence type="ECO:0000313" key="7">
    <source>
        <dbReference type="Proteomes" id="UP000183812"/>
    </source>
</evidence>
<organism evidence="6 7">
    <name type="scientific">Rhodobacter capsulatus</name>
    <name type="common">Rhodopseudomonas capsulata</name>
    <dbReference type="NCBI Taxonomy" id="1061"/>
    <lineage>
        <taxon>Bacteria</taxon>
        <taxon>Pseudomonadati</taxon>
        <taxon>Pseudomonadota</taxon>
        <taxon>Alphaproteobacteria</taxon>
        <taxon>Rhodobacterales</taxon>
        <taxon>Rhodobacter group</taxon>
        <taxon>Rhodobacter</taxon>
    </lineage>
</organism>
<dbReference type="Pfam" id="PF09375">
    <property type="entry name" value="Peptidase_M75"/>
    <property type="match status" value="1"/>
</dbReference>
<reference evidence="6 7" key="1">
    <citation type="submission" date="2016-10" db="EMBL/GenBank/DDBJ databases">
        <authorList>
            <person name="de Groot N.N."/>
        </authorList>
    </citation>
    <scope>NUCLEOTIDE SEQUENCE [LARGE SCALE GENOMIC DNA]</scope>
    <source>
        <strain evidence="7">DSM 938 / 37b4</strain>
    </source>
</reference>
<dbReference type="InterPro" id="IPR018976">
    <property type="entry name" value="Imelysin-like"/>
</dbReference>
<dbReference type="InterPro" id="IPR038352">
    <property type="entry name" value="Imelysin_sf"/>
</dbReference>
<dbReference type="OrthoDB" id="7348379at2"/>
<keyword evidence="3" id="KW-0732">Signal</keyword>
<feature type="domain" description="Imelysin-like" evidence="4">
    <location>
        <begin position="157"/>
        <end position="366"/>
    </location>
</feature>
<dbReference type="SUPFAM" id="SSF49503">
    <property type="entry name" value="Cupredoxins"/>
    <property type="match status" value="1"/>
</dbReference>
<accession>A0A1G7C9R4</accession>
<dbReference type="PANTHER" id="PTHR39192">
    <property type="entry name" value="IRON UPTAKE SYSTEM COMPONENT EFEO"/>
    <property type="match status" value="1"/>
</dbReference>
<evidence type="ECO:0000313" key="6">
    <source>
        <dbReference type="EMBL" id="SDE36058.1"/>
    </source>
</evidence>
<name>A0A1G7C9R4_RHOCA</name>
<dbReference type="Pfam" id="PF13473">
    <property type="entry name" value="Cupredoxin_1"/>
    <property type="match status" value="1"/>
</dbReference>
<dbReference type="EMBL" id="FNAY01000001">
    <property type="protein sequence ID" value="SDE36058.1"/>
    <property type="molecule type" value="Genomic_DNA"/>
</dbReference>
<proteinExistence type="inferred from homology"/>
<dbReference type="AlphaFoldDB" id="A0A1G7C9R4"/>
<dbReference type="CDD" id="cd14656">
    <property type="entry name" value="Imelysin-like_EfeO"/>
    <property type="match status" value="1"/>
</dbReference>
<sequence length="378" mass="38669">MTPPVSAPSGRLLPLLLGTGALLVLGGVALFWLASAQNQPQTEGAVPVTVTATACEPMAIEVPAGPTRFLIRNASDRPVEWEILNGVMVVAERENIAPGFSSVLSERLKPGVYDITCGLLSNPRGKLTVLATAESAAETAAPPLRELIGPLSERKVQLMKAAGKFARATQALEQAIAAGDLAAAKTAWMRAAAEWAGLGTVAPQAADLQNRIAPQAAWLAGREADHAFTGLHRIEYGLFARASLDGLAPVAAALTGDATAFQARVKALDGTPAGIAGDAARYARTLADAIAAENLAPYAGEDHALLAAALDTLDRARAVLDPLLSAADPAQAVRVKTRLAAAHAAAAAVPLDRQATADALNAAAEALAGINATLGLEP</sequence>
<evidence type="ECO:0000256" key="1">
    <source>
        <dbReference type="ARBA" id="ARBA00004418"/>
    </source>
</evidence>
<evidence type="ECO:0000256" key="3">
    <source>
        <dbReference type="ARBA" id="ARBA00022729"/>
    </source>
</evidence>
<dbReference type="GO" id="GO:0042597">
    <property type="term" value="C:periplasmic space"/>
    <property type="evidence" value="ECO:0007669"/>
    <property type="project" value="UniProtKB-SubCell"/>
</dbReference>
<evidence type="ECO:0000256" key="2">
    <source>
        <dbReference type="ARBA" id="ARBA00005989"/>
    </source>
</evidence>
<dbReference type="InterPro" id="IPR028096">
    <property type="entry name" value="EfeO_Cupredoxin"/>
</dbReference>
<evidence type="ECO:0000259" key="5">
    <source>
        <dbReference type="Pfam" id="PF13473"/>
    </source>
</evidence>
<comment type="subcellular location">
    <subcellularLocation>
        <location evidence="1">Periplasm</location>
    </subcellularLocation>
</comment>
<evidence type="ECO:0000259" key="4">
    <source>
        <dbReference type="Pfam" id="PF09375"/>
    </source>
</evidence>
<feature type="domain" description="EfeO-type cupredoxin-like" evidence="5">
    <location>
        <begin position="28"/>
        <end position="129"/>
    </location>
</feature>
<gene>
    <name evidence="6" type="ORF">SAMN04244550_00207</name>
</gene>
<dbReference type="InterPro" id="IPR008972">
    <property type="entry name" value="Cupredoxin"/>
</dbReference>
<dbReference type="InterPro" id="IPR050894">
    <property type="entry name" value="EfeM/EfeO_iron_uptake"/>
</dbReference>
<dbReference type="Proteomes" id="UP000183812">
    <property type="component" value="Unassembled WGS sequence"/>
</dbReference>
<dbReference type="RefSeq" id="WP_074552466.1">
    <property type="nucleotide sequence ID" value="NZ_CP119563.1"/>
</dbReference>
<comment type="similarity">
    <text evidence="2">Belongs to the EfeM/EfeO family.</text>
</comment>
<protein>
    <submittedName>
        <fullName evidence="6">Iron uptake system component EfeO</fullName>
    </submittedName>
</protein>